<dbReference type="InterPro" id="IPR012981">
    <property type="entry name" value="PIH1_N"/>
</dbReference>
<reference evidence="4" key="1">
    <citation type="journal article" date="2016" name="Nat. Commun.">
        <title>Genome analysis of three Pneumocystis species reveals adaptation mechanisms to life exclusively in mammalian hosts.</title>
        <authorList>
            <person name="Ma L."/>
            <person name="Chen Z."/>
            <person name="Huang D.W."/>
            <person name="Kutty G."/>
            <person name="Ishihara M."/>
            <person name="Wang H."/>
            <person name="Abouelleil A."/>
            <person name="Bishop L."/>
            <person name="Davey E."/>
            <person name="Deng R."/>
            <person name="Deng X."/>
            <person name="Fan L."/>
            <person name="Fantoni G."/>
            <person name="Fitzgerald M."/>
            <person name="Gogineni E."/>
            <person name="Goldberg J.M."/>
            <person name="Handley G."/>
            <person name="Hu X."/>
            <person name="Huber C."/>
            <person name="Jiao X."/>
            <person name="Jones K."/>
            <person name="Levin J.Z."/>
            <person name="Liu Y."/>
            <person name="Macdonald P."/>
            <person name="Melnikov A."/>
            <person name="Raley C."/>
            <person name="Sassi M."/>
            <person name="Sherman B.T."/>
            <person name="Song X."/>
            <person name="Sykes S."/>
            <person name="Tran B."/>
            <person name="Walsh L."/>
            <person name="Xia Y."/>
            <person name="Yang J."/>
            <person name="Young S."/>
            <person name="Zeng Q."/>
            <person name="Zheng X."/>
            <person name="Stephens R."/>
            <person name="Nusbaum C."/>
            <person name="Birren B.W."/>
            <person name="Azadi P."/>
            <person name="Lempicki R.A."/>
            <person name="Cuomo C.A."/>
            <person name="Kovacs J.A."/>
        </authorList>
    </citation>
    <scope>NUCLEOTIDE SEQUENCE [LARGE SCALE GENOMIC DNA]</scope>
    <source>
        <strain evidence="4">B123</strain>
    </source>
</reference>
<sequence>MPFLDIPEKINPLKSLNIISNNHEKYEEYDHKENSDFSMVEKIMDRNFKKHMSNLLELPSQSGKSQKNTKEIYVLPLPGFVVKTIQTGDNKKRFPQGTKVFLNICHSDYVTPPKDKAGYDIIPKIMRGWHWEIPVVISIERWDADKAGRKCLVIDCCCNTSVMELCKEDSNVRLFFIETCLELVEDKTGMILSREYVIPKMKAKGELQPSILEVDNISGVKIEETNTNKIIPLEGFGKNISRKLENKKDVINKNTYISSAKTNIQNKISKLTKPVYTVEKFLQLNNTEKSKIVIDLPLVENSSYLCLELIEKDSLFSLIFYAKNIYDELEIPISEFYNRKKSHIEAFFVLKKKKLYIFIQYI</sequence>
<dbReference type="InterPro" id="IPR050734">
    <property type="entry name" value="PIH1/Kintoun_subfamily"/>
</dbReference>
<evidence type="ECO:0000259" key="2">
    <source>
        <dbReference type="Pfam" id="PF08190"/>
    </source>
</evidence>
<dbReference type="VEuPathDB" id="FungiDB:PNEG_02229"/>
<dbReference type="Proteomes" id="UP000011958">
    <property type="component" value="Unassembled WGS sequence"/>
</dbReference>
<evidence type="ECO:0000313" key="3">
    <source>
        <dbReference type="EMBL" id="EMR09646.1"/>
    </source>
</evidence>
<comment type="similarity">
    <text evidence="1">Belongs to the PIH1 family.</text>
</comment>
<evidence type="ECO:0000313" key="4">
    <source>
        <dbReference type="Proteomes" id="UP000011958"/>
    </source>
</evidence>
<dbReference type="GO" id="GO:0005737">
    <property type="term" value="C:cytoplasm"/>
    <property type="evidence" value="ECO:0007669"/>
    <property type="project" value="TreeGrafter"/>
</dbReference>
<keyword evidence="4" id="KW-1185">Reference proteome</keyword>
<feature type="domain" description="PIH1 N-terminal" evidence="2">
    <location>
        <begin position="64"/>
        <end position="211"/>
    </location>
</feature>
<dbReference type="RefSeq" id="XP_007874213.1">
    <property type="nucleotide sequence ID" value="XM_007876022.1"/>
</dbReference>
<name>M7NR99_PNEMU</name>
<dbReference type="GO" id="GO:0097255">
    <property type="term" value="C:R2TP complex"/>
    <property type="evidence" value="ECO:0007669"/>
    <property type="project" value="TreeGrafter"/>
</dbReference>
<accession>M7NR99</accession>
<dbReference type="GO" id="GO:0000492">
    <property type="term" value="P:box C/D snoRNP assembly"/>
    <property type="evidence" value="ECO:0007669"/>
    <property type="project" value="TreeGrafter"/>
</dbReference>
<dbReference type="PANTHER" id="PTHR22997:SF0">
    <property type="entry name" value="PIH1 DOMAIN-CONTAINING PROTEIN 1"/>
    <property type="match status" value="1"/>
</dbReference>
<evidence type="ECO:0000256" key="1">
    <source>
        <dbReference type="ARBA" id="ARBA00008511"/>
    </source>
</evidence>
<dbReference type="eggNOG" id="KOG4356">
    <property type="taxonomic scope" value="Eukaryota"/>
</dbReference>
<dbReference type="Pfam" id="PF08190">
    <property type="entry name" value="PIH1"/>
    <property type="match status" value="1"/>
</dbReference>
<dbReference type="GeneID" id="19895922"/>
<protein>
    <recommendedName>
        <fullName evidence="2">PIH1 N-terminal domain-containing protein</fullName>
    </recommendedName>
</protein>
<comment type="caution">
    <text evidence="3">The sequence shown here is derived from an EMBL/GenBank/DDBJ whole genome shotgun (WGS) entry which is preliminary data.</text>
</comment>
<dbReference type="HOGENOM" id="CLU_765300_0_0_1"/>
<dbReference type="GO" id="GO:0006364">
    <property type="term" value="P:rRNA processing"/>
    <property type="evidence" value="ECO:0007669"/>
    <property type="project" value="TreeGrafter"/>
</dbReference>
<dbReference type="AlphaFoldDB" id="M7NR99"/>
<dbReference type="STRING" id="1069680.M7NR99"/>
<dbReference type="EMBL" id="AFWA02000012">
    <property type="protein sequence ID" value="EMR09646.1"/>
    <property type="molecule type" value="Genomic_DNA"/>
</dbReference>
<proteinExistence type="inferred from homology"/>
<gene>
    <name evidence="3" type="ORF">PNEG_02229</name>
</gene>
<dbReference type="PANTHER" id="PTHR22997">
    <property type="entry name" value="PIH1 DOMAIN-CONTAINING PROTEIN 1"/>
    <property type="match status" value="1"/>
</dbReference>
<dbReference type="GO" id="GO:1990904">
    <property type="term" value="C:ribonucleoprotein complex"/>
    <property type="evidence" value="ECO:0007669"/>
    <property type="project" value="TreeGrafter"/>
</dbReference>
<organism evidence="3 4">
    <name type="scientific">Pneumocystis murina (strain B123)</name>
    <name type="common">Mouse pneumocystis pneumonia agent</name>
    <name type="synonym">Pneumocystis carinii f. sp. muris</name>
    <dbReference type="NCBI Taxonomy" id="1069680"/>
    <lineage>
        <taxon>Eukaryota</taxon>
        <taxon>Fungi</taxon>
        <taxon>Dikarya</taxon>
        <taxon>Ascomycota</taxon>
        <taxon>Taphrinomycotina</taxon>
        <taxon>Pneumocystomycetes</taxon>
        <taxon>Pneumocystaceae</taxon>
        <taxon>Pneumocystis</taxon>
    </lineage>
</organism>
<dbReference type="OrthoDB" id="5135119at2759"/>